<dbReference type="PANTHER" id="PTHR44013:SF1">
    <property type="entry name" value="ZINC-TYPE ALCOHOL DEHYDROGENASE-LIKE PROTEIN C16A3.02C"/>
    <property type="match status" value="1"/>
</dbReference>
<dbReference type="Pfam" id="PF13602">
    <property type="entry name" value="ADH_zinc_N_2"/>
    <property type="match status" value="1"/>
</dbReference>
<dbReference type="InterPro" id="IPR020843">
    <property type="entry name" value="ER"/>
</dbReference>
<dbReference type="InterPro" id="IPR013154">
    <property type="entry name" value="ADH-like_N"/>
</dbReference>
<organism evidence="2 3">
    <name type="scientific">Agromyces neolithicus</name>
    <dbReference type="NCBI Taxonomy" id="269420"/>
    <lineage>
        <taxon>Bacteria</taxon>
        <taxon>Bacillati</taxon>
        <taxon>Actinomycetota</taxon>
        <taxon>Actinomycetes</taxon>
        <taxon>Micrococcales</taxon>
        <taxon>Microbacteriaceae</taxon>
        <taxon>Agromyces</taxon>
    </lineage>
</organism>
<protein>
    <submittedName>
        <fullName evidence="2">NAD(P)-dependent alcohol dehydrogenase</fullName>
    </submittedName>
</protein>
<dbReference type="InterPro" id="IPR052733">
    <property type="entry name" value="Chloroplast_QOR"/>
</dbReference>
<dbReference type="SMART" id="SM00829">
    <property type="entry name" value="PKS_ER"/>
    <property type="match status" value="1"/>
</dbReference>
<dbReference type="InterPro" id="IPR036291">
    <property type="entry name" value="NAD(P)-bd_dom_sf"/>
</dbReference>
<name>A0ABN2LXD0_9MICO</name>
<dbReference type="SUPFAM" id="SSF50129">
    <property type="entry name" value="GroES-like"/>
    <property type="match status" value="1"/>
</dbReference>
<evidence type="ECO:0000313" key="2">
    <source>
        <dbReference type="EMBL" id="GAA1802154.1"/>
    </source>
</evidence>
<dbReference type="EMBL" id="BAAANJ010000002">
    <property type="protein sequence ID" value="GAA1802154.1"/>
    <property type="molecule type" value="Genomic_DNA"/>
</dbReference>
<gene>
    <name evidence="2" type="ORF">GCM10009749_07790</name>
</gene>
<accession>A0ABN2LXD0</accession>
<comment type="caution">
    <text evidence="2">The sequence shown here is derived from an EMBL/GenBank/DDBJ whole genome shotgun (WGS) entry which is preliminary data.</text>
</comment>
<dbReference type="Gene3D" id="3.40.50.720">
    <property type="entry name" value="NAD(P)-binding Rossmann-like Domain"/>
    <property type="match status" value="1"/>
</dbReference>
<proteinExistence type="predicted"/>
<dbReference type="InterPro" id="IPR011032">
    <property type="entry name" value="GroES-like_sf"/>
</dbReference>
<dbReference type="SUPFAM" id="SSF51735">
    <property type="entry name" value="NAD(P)-binding Rossmann-fold domains"/>
    <property type="match status" value="1"/>
</dbReference>
<dbReference type="Gene3D" id="3.90.180.10">
    <property type="entry name" value="Medium-chain alcohol dehydrogenases, catalytic domain"/>
    <property type="match status" value="1"/>
</dbReference>
<dbReference type="PANTHER" id="PTHR44013">
    <property type="entry name" value="ZINC-TYPE ALCOHOL DEHYDROGENASE-LIKE PROTEIN C16A3.02C"/>
    <property type="match status" value="1"/>
</dbReference>
<feature type="domain" description="Enoyl reductase (ER)" evidence="1">
    <location>
        <begin position="10"/>
        <end position="316"/>
    </location>
</feature>
<keyword evidence="3" id="KW-1185">Reference proteome</keyword>
<reference evidence="2 3" key="1">
    <citation type="journal article" date="2019" name="Int. J. Syst. Evol. Microbiol.">
        <title>The Global Catalogue of Microorganisms (GCM) 10K type strain sequencing project: providing services to taxonomists for standard genome sequencing and annotation.</title>
        <authorList>
            <consortium name="The Broad Institute Genomics Platform"/>
            <consortium name="The Broad Institute Genome Sequencing Center for Infectious Disease"/>
            <person name="Wu L."/>
            <person name="Ma J."/>
        </authorList>
    </citation>
    <scope>NUCLEOTIDE SEQUENCE [LARGE SCALE GENOMIC DNA]</scope>
    <source>
        <strain evidence="2 3">JCM 14322</strain>
    </source>
</reference>
<evidence type="ECO:0000313" key="3">
    <source>
        <dbReference type="Proteomes" id="UP001500002"/>
    </source>
</evidence>
<dbReference type="Proteomes" id="UP001500002">
    <property type="component" value="Unassembled WGS sequence"/>
</dbReference>
<evidence type="ECO:0000259" key="1">
    <source>
        <dbReference type="SMART" id="SM00829"/>
    </source>
</evidence>
<dbReference type="CDD" id="cd08267">
    <property type="entry name" value="MDR1"/>
    <property type="match status" value="1"/>
</dbReference>
<dbReference type="Pfam" id="PF08240">
    <property type="entry name" value="ADH_N"/>
    <property type="match status" value="1"/>
</dbReference>
<sequence>MRAIVLERYGAPERVMRLAEIPRPVPGTREVVVRVAAVSLNSWDVDIVTGAMFTRIAAPFGPKHRVIGSDVAGEVVSVGDGATRHRVGDRVFGELTASGWGGFAEYVAADEDAVVSLPAAVDDVTAAAIPQAASMALQALGDRGALDGSRVLIVGAGGGVGTFALQLATAAGARVAVVDRGGKLDRLRLLGASDAYEAGAIPAEAGPFDRILDVVGGLSAAEHRGLLAPGGAAVAIGGRPRRILGYALAAARTPARDGGRTVRLLAAVPNRDLAELAELAASGHLNAVVDGPHPLATVPHQVARLRAGDVFGKVVLVP</sequence>